<evidence type="ECO:0000256" key="6">
    <source>
        <dbReference type="SAM" id="Phobius"/>
    </source>
</evidence>
<dbReference type="EMBL" id="NEVR01000001">
    <property type="protein sequence ID" value="OZI68277.1"/>
    <property type="molecule type" value="Genomic_DNA"/>
</dbReference>
<dbReference type="RefSeq" id="WP_094830627.1">
    <property type="nucleotide sequence ID" value="NZ_NEVR01000001.1"/>
</dbReference>
<dbReference type="Gene3D" id="2.60.120.260">
    <property type="entry name" value="Galactose-binding domain-like"/>
    <property type="match status" value="1"/>
</dbReference>
<sequence length="871" mass="93734">MNTEVLPAIPRSIPRSEAEPRWRYASRESLLIVLALGLFTVANLPILPLWGDLLRILAIGVVAAHPRMPRTLGTALAVLLFALLLWPIEQAHQALFTTPFRYVADAVRYVAGPPLEAAPGTVLLLINATLFAILGTLCWRDTLTRATRIPLVALLVLGAFLTAGGLAGLANSNVADSRNTLASASTWLSFLIGAFLTLLLARTDKDRRVLLTAIGIAAAFQAILALSQMALADWSYILEFPEGREYIQRVRGTYYYHGSLDLFLTIGMFVMVALTGMTRRPWLPTVGFVLAATVMSLNSTRALSLGICAGTMAALICLWRNRAPVYRPLVLALLIAVPVFASQVLYNKAENKAAVAKETTVEVMAQTNTARVTIFDSALSAIEAKPWLGHGPSCAIPLSGQVLGGERCTDSSHALLLDLAVMSGVPAALMFLLFVASITVTLLWMLLVRRDADPGLAGIVGLIAMLSVASFFFPKERDWNILIIFVVLAVTCGSFAGRSASVSLAPSLQNKRLAAAGFAVSALATLIWAFVASPAYTLPLIDFMRARSALGAQAQPQTIYSNSRGLAIFGKLVSSLGSHAPKALQGLTFEVLPDDVERAKALPPDTWVFWTGASDKNYPNFLEHQGFNYHRHYGVAPSPVLPRGWENIRSSSPSFSLIRVGSSSLLIPVGIGSGLCTAAQQKGPQGAACTLRVKFDDQTEVVTSLRMSTAARGVEAMAVVPVGNNLARPDTIKVVRPRSESNAPSVGDGQAATSWSGNDGDGLVIDARWNNRKLPYIYAIEPANYDDGIHPPPRSWTLEGSNDRENWTQLDARDGEPGAHAGAPATWFSLTGMTTGYDYYRFTLKAQEPGGAISLANIRLYTQFPGNSQHE</sequence>
<dbReference type="PANTHER" id="PTHR37422:SF13">
    <property type="entry name" value="LIPOPOLYSACCHARIDE BIOSYNTHESIS PROTEIN PA4999-RELATED"/>
    <property type="match status" value="1"/>
</dbReference>
<evidence type="ECO:0000256" key="5">
    <source>
        <dbReference type="SAM" id="MobiDB-lite"/>
    </source>
</evidence>
<feature type="transmembrane region" description="Helical" evidence="6">
    <location>
        <begin position="425"/>
        <end position="448"/>
    </location>
</feature>
<feature type="transmembrane region" description="Helical" evidence="6">
    <location>
        <begin position="326"/>
        <end position="346"/>
    </location>
</feature>
<feature type="transmembrane region" description="Helical" evidence="6">
    <location>
        <begin position="182"/>
        <end position="201"/>
    </location>
</feature>
<evidence type="ECO:0000256" key="4">
    <source>
        <dbReference type="ARBA" id="ARBA00023136"/>
    </source>
</evidence>
<feature type="transmembrane region" description="Helical" evidence="6">
    <location>
        <begin position="513"/>
        <end position="531"/>
    </location>
</feature>
<name>A0ABX4F3L9_9BORD</name>
<evidence type="ECO:0000313" key="8">
    <source>
        <dbReference type="EMBL" id="OZI68277.1"/>
    </source>
</evidence>
<feature type="domain" description="O-antigen ligase-related" evidence="7">
    <location>
        <begin position="287"/>
        <end position="432"/>
    </location>
</feature>
<dbReference type="InterPro" id="IPR007016">
    <property type="entry name" value="O-antigen_ligase-rel_domated"/>
</dbReference>
<organism evidence="8 9">
    <name type="scientific">Bordetella genomosp. 1</name>
    <dbReference type="NCBI Taxonomy" id="1395607"/>
    <lineage>
        <taxon>Bacteria</taxon>
        <taxon>Pseudomonadati</taxon>
        <taxon>Pseudomonadota</taxon>
        <taxon>Betaproteobacteria</taxon>
        <taxon>Burkholderiales</taxon>
        <taxon>Alcaligenaceae</taxon>
        <taxon>Bordetella</taxon>
    </lineage>
</organism>
<feature type="transmembrane region" description="Helical" evidence="6">
    <location>
        <begin position="479"/>
        <end position="501"/>
    </location>
</feature>
<keyword evidence="3 6" id="KW-1133">Transmembrane helix</keyword>
<dbReference type="PANTHER" id="PTHR37422">
    <property type="entry name" value="TEICHURONIC ACID BIOSYNTHESIS PROTEIN TUAE"/>
    <property type="match status" value="1"/>
</dbReference>
<keyword evidence="9" id="KW-1185">Reference proteome</keyword>
<feature type="region of interest" description="Disordered" evidence="5">
    <location>
        <begin position="735"/>
        <end position="757"/>
    </location>
</feature>
<dbReference type="Proteomes" id="UP000216354">
    <property type="component" value="Unassembled WGS sequence"/>
</dbReference>
<feature type="transmembrane region" description="Helical" evidence="6">
    <location>
        <begin position="455"/>
        <end position="473"/>
    </location>
</feature>
<feature type="transmembrane region" description="Helical" evidence="6">
    <location>
        <begin position="117"/>
        <end position="139"/>
    </location>
</feature>
<protein>
    <recommendedName>
        <fullName evidence="7">O-antigen ligase-related domain-containing protein</fullName>
    </recommendedName>
</protein>
<reference evidence="8 9" key="1">
    <citation type="submission" date="2017-05" db="EMBL/GenBank/DDBJ databases">
        <title>Complete and WGS of Bordetella genogroups.</title>
        <authorList>
            <person name="Spilker T."/>
            <person name="Lipuma J."/>
        </authorList>
    </citation>
    <scope>NUCLEOTIDE SEQUENCE [LARGE SCALE GENOMIC DNA]</scope>
    <source>
        <strain evidence="8 9">AU9795</strain>
    </source>
</reference>
<accession>A0ABX4F3L9</accession>
<comment type="subcellular location">
    <subcellularLocation>
        <location evidence="1">Membrane</location>
        <topology evidence="1">Multi-pass membrane protein</topology>
    </subcellularLocation>
</comment>
<feature type="transmembrane region" description="Helical" evidence="6">
    <location>
        <begin position="213"/>
        <end position="234"/>
    </location>
</feature>
<feature type="transmembrane region" description="Helical" evidence="6">
    <location>
        <begin position="71"/>
        <end position="88"/>
    </location>
</feature>
<keyword evidence="2 6" id="KW-0812">Transmembrane</keyword>
<evidence type="ECO:0000256" key="2">
    <source>
        <dbReference type="ARBA" id="ARBA00022692"/>
    </source>
</evidence>
<evidence type="ECO:0000256" key="1">
    <source>
        <dbReference type="ARBA" id="ARBA00004141"/>
    </source>
</evidence>
<feature type="transmembrane region" description="Helical" evidence="6">
    <location>
        <begin position="151"/>
        <end position="170"/>
    </location>
</feature>
<proteinExistence type="predicted"/>
<evidence type="ECO:0000259" key="7">
    <source>
        <dbReference type="Pfam" id="PF04932"/>
    </source>
</evidence>
<keyword evidence="4 6" id="KW-0472">Membrane</keyword>
<feature type="transmembrane region" description="Helical" evidence="6">
    <location>
        <begin position="303"/>
        <end position="319"/>
    </location>
</feature>
<dbReference type="Pfam" id="PF04932">
    <property type="entry name" value="Wzy_C"/>
    <property type="match status" value="1"/>
</dbReference>
<feature type="transmembrane region" description="Helical" evidence="6">
    <location>
        <begin position="30"/>
        <end position="50"/>
    </location>
</feature>
<comment type="caution">
    <text evidence="8">The sequence shown here is derived from an EMBL/GenBank/DDBJ whole genome shotgun (WGS) entry which is preliminary data.</text>
</comment>
<evidence type="ECO:0000313" key="9">
    <source>
        <dbReference type="Proteomes" id="UP000216354"/>
    </source>
</evidence>
<gene>
    <name evidence="8" type="ORF">CAL27_02045</name>
</gene>
<evidence type="ECO:0000256" key="3">
    <source>
        <dbReference type="ARBA" id="ARBA00022989"/>
    </source>
</evidence>
<feature type="transmembrane region" description="Helical" evidence="6">
    <location>
        <begin position="281"/>
        <end position="297"/>
    </location>
</feature>
<dbReference type="InterPro" id="IPR051533">
    <property type="entry name" value="WaaL-like"/>
</dbReference>
<feature type="transmembrane region" description="Helical" evidence="6">
    <location>
        <begin position="254"/>
        <end position="274"/>
    </location>
</feature>